<feature type="chain" id="PRO_5002902087" evidence="1">
    <location>
        <begin position="27"/>
        <end position="90"/>
    </location>
</feature>
<evidence type="ECO:0000313" key="2">
    <source>
        <dbReference type="EMBL" id="BAH56544.1"/>
    </source>
</evidence>
<feature type="signal peptide" evidence="1">
    <location>
        <begin position="1"/>
        <end position="26"/>
    </location>
</feature>
<reference evidence="2" key="1">
    <citation type="submission" date="2008-10" db="EMBL/GenBank/DDBJ databases">
        <title>Diverse CLE signaling peptide family in fern.</title>
        <authorList>
            <person name="Sawa S."/>
            <person name="Tamaki T."/>
        </authorList>
    </citation>
    <scope>NUCLEOTIDE SEQUENCE</scope>
</reference>
<proteinExistence type="evidence at transcript level"/>
<keyword evidence="1" id="KW-0732">Signal</keyword>
<dbReference type="AlphaFoldDB" id="C0STP1"/>
<dbReference type="EMBL" id="AB465362">
    <property type="protein sequence ID" value="BAH56544.1"/>
    <property type="molecule type" value="mRNA"/>
</dbReference>
<protein>
    <submittedName>
        <fullName evidence="2">CLAVATA3/endosperm surrounding region 13</fullName>
    </submittedName>
</protein>
<evidence type="ECO:0000256" key="1">
    <source>
        <dbReference type="SAM" id="SignalP"/>
    </source>
</evidence>
<name>C0STP1_SELML</name>
<accession>C0STP1</accession>
<organism evidence="2">
    <name type="scientific">Selaginella moellendorffii</name>
    <name type="common">Spikemoss</name>
    <dbReference type="NCBI Taxonomy" id="88036"/>
    <lineage>
        <taxon>Eukaryota</taxon>
        <taxon>Viridiplantae</taxon>
        <taxon>Streptophyta</taxon>
        <taxon>Embryophyta</taxon>
        <taxon>Tracheophyta</taxon>
        <taxon>Lycopodiopsida</taxon>
        <taxon>Selaginellales</taxon>
        <taxon>Selaginellaceae</taxon>
        <taxon>Selaginella</taxon>
    </lineage>
</organism>
<gene>
    <name evidence="2" type="primary">SmCLE13</name>
</gene>
<sequence>MDQSAMRARLLLVLVIIFSAATLGAARLVPPADHRLHYFPSGPPASTIAALSDAEFRRMLHEVPSGPNPVGNMLPGRYLVRRSPPELGFP</sequence>